<dbReference type="STRING" id="75743.A0A401Q0M9"/>
<accession>A0A401Q0M9</accession>
<feature type="region of interest" description="Disordered" evidence="1">
    <location>
        <begin position="987"/>
        <end position="1039"/>
    </location>
</feature>
<feature type="region of interest" description="Disordered" evidence="1">
    <location>
        <begin position="174"/>
        <end position="223"/>
    </location>
</feature>
<dbReference type="AlphaFoldDB" id="A0A401Q0M9"/>
<protein>
    <submittedName>
        <fullName evidence="2">Uncharacterized protein</fullName>
    </submittedName>
</protein>
<proteinExistence type="predicted"/>
<feature type="region of interest" description="Disordered" evidence="1">
    <location>
        <begin position="611"/>
        <end position="631"/>
    </location>
</feature>
<comment type="caution">
    <text evidence="2">The sequence shown here is derived from an EMBL/GenBank/DDBJ whole genome shotgun (WGS) entry which is preliminary data.</text>
</comment>
<dbReference type="Proteomes" id="UP000288216">
    <property type="component" value="Unassembled WGS sequence"/>
</dbReference>
<feature type="region of interest" description="Disordered" evidence="1">
    <location>
        <begin position="508"/>
        <end position="534"/>
    </location>
</feature>
<feature type="region of interest" description="Disordered" evidence="1">
    <location>
        <begin position="665"/>
        <end position="685"/>
    </location>
</feature>
<name>A0A401Q0M9_SCYTO</name>
<feature type="compositionally biased region" description="Basic and acidic residues" evidence="1">
    <location>
        <begin position="198"/>
        <end position="219"/>
    </location>
</feature>
<feature type="region of interest" description="Disordered" evidence="1">
    <location>
        <begin position="23"/>
        <end position="99"/>
    </location>
</feature>
<sequence length="1039" mass="113226">MHKRKKTLPVATKVDGTLLPVVKKARKKNVQPDEEQNTDTFETEDKTTTEEQETEDITMKPAEEEELASGSLSVEHAEKRTGQVEQEIEGKGDRANRSQDGEHFLFPLSQNSLGKYVPVFPKLKNRLSRSNLVKHDIEITDKESLRNSNVEGDTNPQDMDLEISGCCLPAAKHQVQMSQQSPEQTACNATSSQPPAKESGKEQKETEAAGRCVKERSDGDVALSDAQMGADMRHVGHEAEELTCPSDQRNSDITEVENESNKLDQHLFEMDMLCRTPIPIAHSTPDEQPLTQSECTRRSFSKDEPDFELSRNSLYQEQTDVVPVAHEELALCQGAAREYTIAINKDVDGTEERCVLPAEVYKNSSCREKTDNLVVVSEELTGSEGNRQELAVPMNLTTDRPAQNDLKDETCSQSTDLLCSSTLHHSLESNAVIQVKNTFNSQADTMDRHKNASEELQESPSCEAELSVATRNDSVLQDVDACQKDGDWSDLSGPNNSRTAVAIAKTLHKDSGGHQPGPQPQPSPRFPGDKTTEIDRETLPERRGEMEIENQKITQNLCKSFHGQAVPNERCNSTNCSNAGEETKQLIQEVLNNSHSNSLLTADLAEKEYHSAAQSAGPGGQCVRQQPAEHSEAPSLNTMLLHSQTNLLPANRAVDISESTGAFKVHGGSSCGAEPPPGRQSGITGSQGLEITEKELPVIGLNSSQQTTHSSKNEGILPGEANAPQILFDSNCNHGVIKDNKGLDSKMRLGISNELSSSMFLSLDNTDFQIETNLSNISEEKDKVGFGRRESQCKTGIKRMRDDVTLSPLLTGTGMEHCVVGRQQEDKAKKAIQAGGSISTGIECGRVNISNNQEPALKEQSAQPLMGHIAERGSSNESGTFGETGFPVEKMDMELGSEMSGDADTLPKTGATRAAIPVAFPLYQPPEDFTKGRGCLSVVFPPAGNETRGHCSDSRDVNTETGRCGTLKERHWTSSIVSETKGCSFSMVGAGSSSKEQEIQCRTATQSANQGNKSEQKPFPCTKSKVLTKLTHDEVQPGN</sequence>
<evidence type="ECO:0000313" key="3">
    <source>
        <dbReference type="Proteomes" id="UP000288216"/>
    </source>
</evidence>
<evidence type="ECO:0000256" key="1">
    <source>
        <dbReference type="SAM" id="MobiDB-lite"/>
    </source>
</evidence>
<dbReference type="EMBL" id="BFAA01009266">
    <property type="protein sequence ID" value="GCB78957.1"/>
    <property type="molecule type" value="Genomic_DNA"/>
</dbReference>
<feature type="compositionally biased region" description="Polar residues" evidence="1">
    <location>
        <begin position="175"/>
        <end position="194"/>
    </location>
</feature>
<dbReference type="OMA" id="TVETECK"/>
<keyword evidence="3" id="KW-1185">Reference proteome</keyword>
<dbReference type="OrthoDB" id="9940137at2759"/>
<feature type="compositionally biased region" description="Basic and acidic residues" evidence="1">
    <location>
        <begin position="75"/>
        <end position="99"/>
    </location>
</feature>
<reference evidence="2 3" key="1">
    <citation type="journal article" date="2018" name="Nat. Ecol. Evol.">
        <title>Shark genomes provide insights into elasmobranch evolution and the origin of vertebrates.</title>
        <authorList>
            <person name="Hara Y"/>
            <person name="Yamaguchi K"/>
            <person name="Onimaru K"/>
            <person name="Kadota M"/>
            <person name="Koyanagi M"/>
            <person name="Keeley SD"/>
            <person name="Tatsumi K"/>
            <person name="Tanaka K"/>
            <person name="Motone F"/>
            <person name="Kageyama Y"/>
            <person name="Nozu R"/>
            <person name="Adachi N"/>
            <person name="Nishimura O"/>
            <person name="Nakagawa R"/>
            <person name="Tanegashima C"/>
            <person name="Kiyatake I"/>
            <person name="Matsumoto R"/>
            <person name="Murakumo K"/>
            <person name="Nishida K"/>
            <person name="Terakita A"/>
            <person name="Kuratani S"/>
            <person name="Sato K"/>
            <person name="Hyodo S Kuraku.S."/>
        </authorList>
    </citation>
    <scope>NUCLEOTIDE SEQUENCE [LARGE SCALE GENOMIC DNA]</scope>
</reference>
<feature type="compositionally biased region" description="Polar residues" evidence="1">
    <location>
        <begin position="1000"/>
        <end position="1013"/>
    </location>
</feature>
<evidence type="ECO:0000313" key="2">
    <source>
        <dbReference type="EMBL" id="GCB78957.1"/>
    </source>
</evidence>
<feature type="compositionally biased region" description="Basic and acidic residues" evidence="1">
    <location>
        <begin position="1030"/>
        <end position="1039"/>
    </location>
</feature>
<gene>
    <name evidence="2" type="ORF">scyTo_0015914</name>
</gene>
<organism evidence="2 3">
    <name type="scientific">Scyliorhinus torazame</name>
    <name type="common">Cloudy catshark</name>
    <name type="synonym">Catulus torazame</name>
    <dbReference type="NCBI Taxonomy" id="75743"/>
    <lineage>
        <taxon>Eukaryota</taxon>
        <taxon>Metazoa</taxon>
        <taxon>Chordata</taxon>
        <taxon>Craniata</taxon>
        <taxon>Vertebrata</taxon>
        <taxon>Chondrichthyes</taxon>
        <taxon>Elasmobranchii</taxon>
        <taxon>Galeomorphii</taxon>
        <taxon>Galeoidea</taxon>
        <taxon>Carcharhiniformes</taxon>
        <taxon>Scyliorhinidae</taxon>
        <taxon>Scyliorhinus</taxon>
    </lineage>
</organism>